<comment type="caution">
    <text evidence="11">The sequence shown here is derived from an EMBL/GenBank/DDBJ whole genome shotgun (WGS) entry which is preliminary data.</text>
</comment>
<dbReference type="SUPFAM" id="SSF56112">
    <property type="entry name" value="Protein kinase-like (PK-like)"/>
    <property type="match status" value="1"/>
</dbReference>
<evidence type="ECO:0000256" key="4">
    <source>
        <dbReference type="ARBA" id="ARBA00022741"/>
    </source>
</evidence>
<dbReference type="GO" id="GO:0004674">
    <property type="term" value="F:protein serine/threonine kinase activity"/>
    <property type="evidence" value="ECO:0007669"/>
    <property type="project" value="UniProtKB-KW"/>
</dbReference>
<dbReference type="InterPro" id="IPR050236">
    <property type="entry name" value="Ser_Thr_kinase_AGC"/>
</dbReference>
<dbReference type="PANTHER" id="PTHR24356:SF396">
    <property type="entry name" value="PROTEIN KINASE FAMILY PROTEIN"/>
    <property type="match status" value="1"/>
</dbReference>
<dbReference type="Gene3D" id="1.10.510.10">
    <property type="entry name" value="Transferase(Phosphotransferase) domain 1"/>
    <property type="match status" value="1"/>
</dbReference>
<dbReference type="PROSITE" id="PS50011">
    <property type="entry name" value="PROTEIN_KINASE_DOM"/>
    <property type="match status" value="1"/>
</dbReference>
<keyword evidence="6" id="KW-0067">ATP-binding</keyword>
<dbReference type="GO" id="GO:0017148">
    <property type="term" value="P:negative regulation of translation"/>
    <property type="evidence" value="ECO:0007669"/>
    <property type="project" value="InterPro"/>
</dbReference>
<evidence type="ECO:0000256" key="2">
    <source>
        <dbReference type="ARBA" id="ARBA00022527"/>
    </source>
</evidence>
<keyword evidence="4" id="KW-0547">Nucleotide-binding</keyword>
<evidence type="ECO:0000256" key="1">
    <source>
        <dbReference type="ARBA" id="ARBA00012513"/>
    </source>
</evidence>
<dbReference type="InterPro" id="IPR011009">
    <property type="entry name" value="Kinase-like_dom_sf"/>
</dbReference>
<accession>A0AAD8J9R8</accession>
<dbReference type="InterPro" id="IPR000719">
    <property type="entry name" value="Prot_kinase_dom"/>
</dbReference>
<comment type="catalytic activity">
    <reaction evidence="7">
        <text>L-threonyl-[protein] + ATP = O-phospho-L-threonyl-[protein] + ADP + H(+)</text>
        <dbReference type="Rhea" id="RHEA:46608"/>
        <dbReference type="Rhea" id="RHEA-COMP:11060"/>
        <dbReference type="Rhea" id="RHEA-COMP:11605"/>
        <dbReference type="ChEBI" id="CHEBI:15378"/>
        <dbReference type="ChEBI" id="CHEBI:30013"/>
        <dbReference type="ChEBI" id="CHEBI:30616"/>
        <dbReference type="ChEBI" id="CHEBI:61977"/>
        <dbReference type="ChEBI" id="CHEBI:456216"/>
        <dbReference type="EC" id="2.7.11.1"/>
    </reaction>
</comment>
<dbReference type="GO" id="GO:0005524">
    <property type="term" value="F:ATP binding"/>
    <property type="evidence" value="ECO:0007669"/>
    <property type="project" value="UniProtKB-KW"/>
</dbReference>
<keyword evidence="2" id="KW-0723">Serine/threonine-protein kinase</keyword>
<keyword evidence="3" id="KW-0808">Transferase</keyword>
<dbReference type="EC" id="2.7.11.1" evidence="1"/>
<keyword evidence="9" id="KW-1133">Transmembrane helix</keyword>
<name>A0AAD8J9R8_9APIA</name>
<dbReference type="SUPFAM" id="SSF56371">
    <property type="entry name" value="Ribosome inactivating proteins (RIP)"/>
    <property type="match status" value="1"/>
</dbReference>
<dbReference type="GO" id="GO:0035556">
    <property type="term" value="P:intracellular signal transduction"/>
    <property type="evidence" value="ECO:0007669"/>
    <property type="project" value="TreeGrafter"/>
</dbReference>
<keyword evidence="9" id="KW-0812">Transmembrane</keyword>
<organism evidence="11 12">
    <name type="scientific">Heracleum sosnowskyi</name>
    <dbReference type="NCBI Taxonomy" id="360622"/>
    <lineage>
        <taxon>Eukaryota</taxon>
        <taxon>Viridiplantae</taxon>
        <taxon>Streptophyta</taxon>
        <taxon>Embryophyta</taxon>
        <taxon>Tracheophyta</taxon>
        <taxon>Spermatophyta</taxon>
        <taxon>Magnoliopsida</taxon>
        <taxon>eudicotyledons</taxon>
        <taxon>Gunneridae</taxon>
        <taxon>Pentapetalae</taxon>
        <taxon>asterids</taxon>
        <taxon>campanulids</taxon>
        <taxon>Apiales</taxon>
        <taxon>Apiaceae</taxon>
        <taxon>Apioideae</taxon>
        <taxon>apioid superclade</taxon>
        <taxon>Tordylieae</taxon>
        <taxon>Tordyliinae</taxon>
        <taxon>Heracleum</taxon>
    </lineage>
</organism>
<dbReference type="AlphaFoldDB" id="A0AAD8J9R8"/>
<evidence type="ECO:0000259" key="10">
    <source>
        <dbReference type="PROSITE" id="PS50011"/>
    </source>
</evidence>
<evidence type="ECO:0000256" key="6">
    <source>
        <dbReference type="ARBA" id="ARBA00022840"/>
    </source>
</evidence>
<gene>
    <name evidence="11" type="ORF">POM88_000140</name>
</gene>
<evidence type="ECO:0000313" key="12">
    <source>
        <dbReference type="Proteomes" id="UP001237642"/>
    </source>
</evidence>
<comment type="catalytic activity">
    <reaction evidence="8">
        <text>L-seryl-[protein] + ATP = O-phospho-L-seryl-[protein] + ADP + H(+)</text>
        <dbReference type="Rhea" id="RHEA:17989"/>
        <dbReference type="Rhea" id="RHEA-COMP:9863"/>
        <dbReference type="Rhea" id="RHEA-COMP:11604"/>
        <dbReference type="ChEBI" id="CHEBI:15378"/>
        <dbReference type="ChEBI" id="CHEBI:29999"/>
        <dbReference type="ChEBI" id="CHEBI:30616"/>
        <dbReference type="ChEBI" id="CHEBI:83421"/>
        <dbReference type="ChEBI" id="CHEBI:456216"/>
        <dbReference type="EC" id="2.7.11.1"/>
    </reaction>
</comment>
<feature type="transmembrane region" description="Helical" evidence="9">
    <location>
        <begin position="183"/>
        <end position="201"/>
    </location>
</feature>
<dbReference type="EMBL" id="JAUIZM010000001">
    <property type="protein sequence ID" value="KAK1400535.1"/>
    <property type="molecule type" value="Genomic_DNA"/>
</dbReference>
<sequence length="303" mass="35093">MRPKIDEEPWQIFRDDEKNNAVKNFSGKYYLIYRKGKVMEPKFAPFGVSYGSLGKKQENRETKELALPITVVIESVSEATRFKSVLGSLMVDCKGLNNEIPWHEKNWGNFSEFIHEYAFGNDPTLKVKFEGKEINATNTLEIVVVVKGKKRLILLVAVDQEIRRRERKSEGVLQGKHRHRRSFKLCTICLIAFLSFLYAYVHLARDLQPDNLILDTNCHLKLSDFGLCKPLDNKFSSIMLEDEDFSTQGSLGDGEGDPTWLMPKEELEQWKRNRRALAYSTVGTLDYMHLKFFSRKVRLQYGV</sequence>
<keyword evidence="9" id="KW-0472">Membrane</keyword>
<dbReference type="PANTHER" id="PTHR24356">
    <property type="entry name" value="SERINE/THREONINE-PROTEIN KINASE"/>
    <property type="match status" value="1"/>
</dbReference>
<evidence type="ECO:0000256" key="5">
    <source>
        <dbReference type="ARBA" id="ARBA00022777"/>
    </source>
</evidence>
<evidence type="ECO:0000256" key="9">
    <source>
        <dbReference type="SAM" id="Phobius"/>
    </source>
</evidence>
<dbReference type="InterPro" id="IPR036041">
    <property type="entry name" value="Ribosome-inact_prot_sf"/>
</dbReference>
<reference evidence="11" key="1">
    <citation type="submission" date="2023-02" db="EMBL/GenBank/DDBJ databases">
        <title>Genome of toxic invasive species Heracleum sosnowskyi carries increased number of genes despite the absence of recent whole-genome duplications.</title>
        <authorList>
            <person name="Schelkunov M."/>
            <person name="Shtratnikova V."/>
            <person name="Makarenko M."/>
            <person name="Klepikova A."/>
            <person name="Omelchenko D."/>
            <person name="Novikova G."/>
            <person name="Obukhova E."/>
            <person name="Bogdanov V."/>
            <person name="Penin A."/>
            <person name="Logacheva M."/>
        </authorList>
    </citation>
    <scope>NUCLEOTIDE SEQUENCE</scope>
    <source>
        <strain evidence="11">Hsosn_3</strain>
        <tissue evidence="11">Leaf</tissue>
    </source>
</reference>
<keyword evidence="5" id="KW-0418">Kinase</keyword>
<evidence type="ECO:0000256" key="7">
    <source>
        <dbReference type="ARBA" id="ARBA00047899"/>
    </source>
</evidence>
<reference evidence="11" key="2">
    <citation type="submission" date="2023-05" db="EMBL/GenBank/DDBJ databases">
        <authorList>
            <person name="Schelkunov M.I."/>
        </authorList>
    </citation>
    <scope>NUCLEOTIDE SEQUENCE</scope>
    <source>
        <strain evidence="11">Hsosn_3</strain>
        <tissue evidence="11">Leaf</tissue>
    </source>
</reference>
<dbReference type="GO" id="GO:0030598">
    <property type="term" value="F:rRNA N-glycosylase activity"/>
    <property type="evidence" value="ECO:0007669"/>
    <property type="project" value="InterPro"/>
</dbReference>
<protein>
    <recommendedName>
        <fullName evidence="1">non-specific serine/threonine protein kinase</fullName>
        <ecNumber evidence="1">2.7.11.1</ecNumber>
    </recommendedName>
</protein>
<evidence type="ECO:0000313" key="11">
    <source>
        <dbReference type="EMBL" id="KAK1400535.1"/>
    </source>
</evidence>
<evidence type="ECO:0000256" key="3">
    <source>
        <dbReference type="ARBA" id="ARBA00022679"/>
    </source>
</evidence>
<evidence type="ECO:0000256" key="8">
    <source>
        <dbReference type="ARBA" id="ARBA00048679"/>
    </source>
</evidence>
<feature type="domain" description="Protein kinase" evidence="10">
    <location>
        <begin position="1"/>
        <end position="303"/>
    </location>
</feature>
<keyword evidence="12" id="KW-1185">Reference proteome</keyword>
<dbReference type="Proteomes" id="UP001237642">
    <property type="component" value="Unassembled WGS sequence"/>
</dbReference>
<proteinExistence type="predicted"/>